<dbReference type="InterPro" id="IPR000644">
    <property type="entry name" value="CBS_dom"/>
</dbReference>
<accession>A0A6I9RGP4</accession>
<feature type="domain" description="CBS" evidence="3">
    <location>
        <begin position="102"/>
        <end position="163"/>
    </location>
</feature>
<proteinExistence type="predicted"/>
<dbReference type="GeneID" id="105048379"/>
<dbReference type="SUPFAM" id="SSF54631">
    <property type="entry name" value="CBS-domain pair"/>
    <property type="match status" value="1"/>
</dbReference>
<evidence type="ECO:0000256" key="1">
    <source>
        <dbReference type="ARBA" id="ARBA00023122"/>
    </source>
</evidence>
<dbReference type="Gene3D" id="3.10.580.10">
    <property type="entry name" value="CBS-domain"/>
    <property type="match status" value="1"/>
</dbReference>
<keyword evidence="4" id="KW-1185">Reference proteome</keyword>
<dbReference type="PROSITE" id="PS51371">
    <property type="entry name" value="CBS"/>
    <property type="match status" value="2"/>
</dbReference>
<feature type="domain" description="CBS" evidence="3">
    <location>
        <begin position="172"/>
        <end position="229"/>
    </location>
</feature>
<evidence type="ECO:0000313" key="5">
    <source>
        <dbReference type="RefSeq" id="XP_010925983.1"/>
    </source>
</evidence>
<reference evidence="5" key="1">
    <citation type="submission" date="2025-08" db="UniProtKB">
        <authorList>
            <consortium name="RefSeq"/>
        </authorList>
    </citation>
    <scope>IDENTIFICATION</scope>
</reference>
<evidence type="ECO:0000256" key="2">
    <source>
        <dbReference type="PROSITE-ProRule" id="PRU00703"/>
    </source>
</evidence>
<evidence type="ECO:0000313" key="4">
    <source>
        <dbReference type="Proteomes" id="UP000504607"/>
    </source>
</evidence>
<evidence type="ECO:0000259" key="3">
    <source>
        <dbReference type="PROSITE" id="PS51371"/>
    </source>
</evidence>
<dbReference type="AlphaFoldDB" id="A0A6I9RGP4"/>
<dbReference type="Pfam" id="PF00571">
    <property type="entry name" value="CBS"/>
    <property type="match status" value="2"/>
</dbReference>
<dbReference type="InterPro" id="IPR044725">
    <property type="entry name" value="CBSX3_CBS_dom"/>
</dbReference>
<dbReference type="OrthoDB" id="418595at2759"/>
<organism evidence="4 5">
    <name type="scientific">Elaeis guineensis var. tenera</name>
    <name type="common">Oil palm</name>
    <dbReference type="NCBI Taxonomy" id="51953"/>
    <lineage>
        <taxon>Eukaryota</taxon>
        <taxon>Viridiplantae</taxon>
        <taxon>Streptophyta</taxon>
        <taxon>Embryophyta</taxon>
        <taxon>Tracheophyta</taxon>
        <taxon>Spermatophyta</taxon>
        <taxon>Magnoliopsida</taxon>
        <taxon>Liliopsida</taxon>
        <taxon>Arecaceae</taxon>
        <taxon>Arecoideae</taxon>
        <taxon>Cocoseae</taxon>
        <taxon>Elaeidinae</taxon>
        <taxon>Elaeis</taxon>
    </lineage>
</organism>
<dbReference type="PANTHER" id="PTHR43080:SF12">
    <property type="entry name" value="CYSTATHIONINE BETA-SYNTHASE (CBS) FAMILY PROTEIN"/>
    <property type="match status" value="1"/>
</dbReference>
<keyword evidence="1 2" id="KW-0129">CBS domain</keyword>
<name>A0A6I9RGP4_ELAGV</name>
<dbReference type="InParanoid" id="A0A6I9RGP4"/>
<dbReference type="PANTHER" id="PTHR43080">
    <property type="entry name" value="CBS DOMAIN-CONTAINING PROTEIN CBSX3, MITOCHONDRIAL"/>
    <property type="match status" value="1"/>
</dbReference>
<sequence>MGNDPWSTQPSQPQRNGSVAFESALWLPLTSNKRLEMQGVAQAIRFHGNRLKLAVLQHISMKEKSFWSNLFTRFESAISTPSLPQRGLENTTIAELFKAKGEDKAGAVYWCSTTDTVYDAVKNMTQHNTGALVVVKPGDEKLLAGIITERDYLQKIIVQGRSSKATRVGEIMTEENKLITVSSDTNILQAMQLMTDKHIRHVPVIDQKVVGMISIVDVVRAVVEQQHQEVKRLNEFIRGDYY</sequence>
<protein>
    <submittedName>
        <fullName evidence="5">CBS domain-containing protein CBSX3, mitochondrial-like</fullName>
    </submittedName>
</protein>
<gene>
    <name evidence="5" type="primary">LOC105048379</name>
</gene>
<dbReference type="KEGG" id="egu:105048379"/>
<dbReference type="InterPro" id="IPR051257">
    <property type="entry name" value="Diverse_CBS-Domain"/>
</dbReference>
<dbReference type="CDD" id="cd04623">
    <property type="entry name" value="CBS_pair_bac_euk"/>
    <property type="match status" value="1"/>
</dbReference>
<dbReference type="InterPro" id="IPR046342">
    <property type="entry name" value="CBS_dom_sf"/>
</dbReference>
<dbReference type="Proteomes" id="UP000504607">
    <property type="component" value="Chromosome 1"/>
</dbReference>
<dbReference type="RefSeq" id="XP_010925983.1">
    <property type="nucleotide sequence ID" value="XM_010927681.3"/>
</dbReference>
<dbReference type="SMART" id="SM00116">
    <property type="entry name" value="CBS"/>
    <property type="match status" value="2"/>
</dbReference>